<dbReference type="Pfam" id="PF14559">
    <property type="entry name" value="TPR_19"/>
    <property type="match status" value="1"/>
</dbReference>
<dbReference type="EMBL" id="BAIQ01000002">
    <property type="protein sequence ID" value="GAE14232.1"/>
    <property type="molecule type" value="Genomic_DNA"/>
</dbReference>
<dbReference type="PROSITE" id="PS50005">
    <property type="entry name" value="TPR"/>
    <property type="match status" value="1"/>
</dbReference>
<dbReference type="InterPro" id="IPR011990">
    <property type="entry name" value="TPR-like_helical_dom_sf"/>
</dbReference>
<feature type="repeat" description="TPR" evidence="1">
    <location>
        <begin position="416"/>
        <end position="449"/>
    </location>
</feature>
<dbReference type="SMART" id="SM00028">
    <property type="entry name" value="TPR"/>
    <property type="match status" value="1"/>
</dbReference>
<keyword evidence="1" id="KW-0802">TPR repeat</keyword>
<gene>
    <name evidence="2" type="ORF">JCM6292_342</name>
</gene>
<evidence type="ECO:0000256" key="1">
    <source>
        <dbReference type="PROSITE-ProRule" id="PRU00339"/>
    </source>
</evidence>
<protein>
    <submittedName>
        <fullName evidence="2">Immunoreactive 53 kDa antigen PG123</fullName>
    </submittedName>
</protein>
<dbReference type="AlphaFoldDB" id="W4P3I3"/>
<comment type="caution">
    <text evidence="2">The sequence shown here is derived from an EMBL/GenBank/DDBJ whole genome shotgun (WGS) entry which is preliminary data.</text>
</comment>
<dbReference type="Proteomes" id="UP000018861">
    <property type="component" value="Unassembled WGS sequence"/>
</dbReference>
<sequence>MLILSLFQVKESLRINKINYKPINLYLKMTKKLYVPLLMAMFVALVSSCSKKMGELSADYFTVTPQILEAVGGKVPATINGKFPEKYFNKKAVVEVTPVLKWKGGEAKGQPVMFQGEKVEGNNRTISYKMGGNYTMKTSFDYVPAMAKSELYLQFKARIGGKEFAIPAVKVADGVISTSELVNNTLGSANPALGEDAFQRIIKEKHDENIMFLIQQANIRSSELKKAKDFNKEVANVHEAANKKISNIEISAYASPDGGVSLNTTLAENRESNTSKMLNKDLKKAKIDVPVDAKYTAQDWEGFQELVSKSNIQDKELILRVLSMYKDPDQREQEIKNISSVYKNLAEEILPQLRRSRLTLNYEIIGKSDEEIANLAASDPKVLTVEELLYAATLTDDNAKKEAIYTQATKQYPNDYRAYNNLGKLAYQAGNIDKAESFLKKAESLNAAPEVNMNLGLVALVKGDKNAAETYFGKAPGAKELGESMGNLYIAQGQYERAVNSFGDAKTNSAALAQILAKDYNKAKNTLANVESPDAYTDYLMAVLGARTNNISMVTGSLKNAIAKDPSLAKKAATDLEFAKYFTNSAFMSLVR</sequence>
<accession>W4P3I3</accession>
<name>W4P3I3_9BACE</name>
<dbReference type="InterPro" id="IPR019734">
    <property type="entry name" value="TPR_rpt"/>
</dbReference>
<evidence type="ECO:0000313" key="3">
    <source>
        <dbReference type="Proteomes" id="UP000018861"/>
    </source>
</evidence>
<reference evidence="2 3" key="1">
    <citation type="journal article" date="2014" name="Genome Announc.">
        <title>Draft Genome Sequences of Three Strains of Bacteroides pyogenes Isolated from a Cat and Swine.</title>
        <authorList>
            <person name="Sakamoto M."/>
            <person name="Oshima K."/>
            <person name="Suda W."/>
            <person name="Kitamura K."/>
            <person name="Iida T."/>
            <person name="Hattori M."/>
            <person name="Ohkuma M."/>
        </authorList>
    </citation>
    <scope>NUCLEOTIDE SEQUENCE [LARGE SCALE GENOMIC DNA]</scope>
    <source>
        <strain evidence="2 3">JCM 6292</strain>
    </source>
</reference>
<evidence type="ECO:0000313" key="2">
    <source>
        <dbReference type="EMBL" id="GAE14232.1"/>
    </source>
</evidence>
<dbReference type="Gene3D" id="1.25.40.10">
    <property type="entry name" value="Tetratricopeptide repeat domain"/>
    <property type="match status" value="1"/>
</dbReference>
<proteinExistence type="predicted"/>
<dbReference type="SUPFAM" id="SSF48452">
    <property type="entry name" value="TPR-like"/>
    <property type="match status" value="1"/>
</dbReference>
<organism evidence="2 3">
    <name type="scientific">Bacteroides pyogenes JCM 6292</name>
    <dbReference type="NCBI Taxonomy" id="1235809"/>
    <lineage>
        <taxon>Bacteria</taxon>
        <taxon>Pseudomonadati</taxon>
        <taxon>Bacteroidota</taxon>
        <taxon>Bacteroidia</taxon>
        <taxon>Bacteroidales</taxon>
        <taxon>Bacteroidaceae</taxon>
        <taxon>Bacteroides</taxon>
    </lineage>
</organism>